<reference evidence="3 4" key="1">
    <citation type="journal article" date="2011" name="Stand. Genomic Sci.">
        <title>Complete genome sequence of Thermomonospora curvata type strain (B9).</title>
        <authorList>
            <person name="Chertkov O."/>
            <person name="Sikorski J."/>
            <person name="Nolan M."/>
            <person name="Lapidus A."/>
            <person name="Lucas S."/>
            <person name="Del Rio T.G."/>
            <person name="Tice H."/>
            <person name="Cheng J.F."/>
            <person name="Goodwin L."/>
            <person name="Pitluck S."/>
            <person name="Liolios K."/>
            <person name="Ivanova N."/>
            <person name="Mavromatis K."/>
            <person name="Mikhailova N."/>
            <person name="Ovchinnikova G."/>
            <person name="Pati A."/>
            <person name="Chen A."/>
            <person name="Palaniappan K."/>
            <person name="Djao O.D."/>
            <person name="Land M."/>
            <person name="Hauser L."/>
            <person name="Chang Y.J."/>
            <person name="Jeffries C.D."/>
            <person name="Brettin T."/>
            <person name="Han C."/>
            <person name="Detter J.C."/>
            <person name="Rohde M."/>
            <person name="Goker M."/>
            <person name="Woyke T."/>
            <person name="Bristow J."/>
            <person name="Eisen J.A."/>
            <person name="Markowitz V."/>
            <person name="Hugenholtz P."/>
            <person name="Klenk H.P."/>
            <person name="Kyrpides N.C."/>
        </authorList>
    </citation>
    <scope>NUCLEOTIDE SEQUENCE [LARGE SCALE GENOMIC DNA]</scope>
    <source>
        <strain evidence="4">ATCC 19995 / DSM 43183 / JCM 3096 / KCTC 9072 / NBRC 15933 / NCIMB 10081 / Henssen B9</strain>
    </source>
</reference>
<dbReference type="Pfam" id="PF00501">
    <property type="entry name" value="AMP-binding"/>
    <property type="match status" value="1"/>
</dbReference>
<evidence type="ECO:0000313" key="4">
    <source>
        <dbReference type="Proteomes" id="UP000001918"/>
    </source>
</evidence>
<dbReference type="InterPro" id="IPR020845">
    <property type="entry name" value="AMP-binding_CS"/>
</dbReference>
<evidence type="ECO:0000313" key="3">
    <source>
        <dbReference type="EMBL" id="ACY96367.1"/>
    </source>
</evidence>
<dbReference type="RefSeq" id="WP_012851151.1">
    <property type="nucleotide sequence ID" value="NC_013510.1"/>
</dbReference>
<dbReference type="Gene3D" id="3.40.50.12780">
    <property type="entry name" value="N-terminal domain of ligase-like"/>
    <property type="match status" value="1"/>
</dbReference>
<dbReference type="OrthoDB" id="9803968at2"/>
<dbReference type="HOGENOM" id="CLU_000022_59_0_11"/>
<dbReference type="PROSITE" id="PS00455">
    <property type="entry name" value="AMP_BINDING"/>
    <property type="match status" value="1"/>
</dbReference>
<feature type="domain" description="AMP-binding enzyme C-terminal" evidence="2">
    <location>
        <begin position="484"/>
        <end position="563"/>
    </location>
</feature>
<dbReference type="InterPro" id="IPR045851">
    <property type="entry name" value="AMP-bd_C_sf"/>
</dbReference>
<dbReference type="AlphaFoldDB" id="D1A5K7"/>
<organism evidence="3 4">
    <name type="scientific">Thermomonospora curvata (strain ATCC 19995 / DSM 43183 / JCM 3096 / KCTC 9072 / NBRC 15933 / NCIMB 10081 / Henssen B9)</name>
    <dbReference type="NCBI Taxonomy" id="471852"/>
    <lineage>
        <taxon>Bacteria</taxon>
        <taxon>Bacillati</taxon>
        <taxon>Actinomycetota</taxon>
        <taxon>Actinomycetes</taxon>
        <taxon>Streptosporangiales</taxon>
        <taxon>Thermomonosporaceae</taxon>
        <taxon>Thermomonospora</taxon>
    </lineage>
</organism>
<dbReference type="GO" id="GO:0016877">
    <property type="term" value="F:ligase activity, forming carbon-sulfur bonds"/>
    <property type="evidence" value="ECO:0007669"/>
    <property type="project" value="UniProtKB-ARBA"/>
</dbReference>
<dbReference type="SUPFAM" id="SSF56801">
    <property type="entry name" value="Acetyl-CoA synthetase-like"/>
    <property type="match status" value="1"/>
</dbReference>
<dbReference type="EMBL" id="CP001738">
    <property type="protein sequence ID" value="ACY96367.1"/>
    <property type="molecule type" value="Genomic_DNA"/>
</dbReference>
<gene>
    <name evidence="3" type="ordered locus">Tcur_0775</name>
</gene>
<feature type="domain" description="AMP-dependent synthetase/ligase" evidence="1">
    <location>
        <begin position="57"/>
        <end position="435"/>
    </location>
</feature>
<sequence length="583" mass="62549">MTTAEHRTAGGLRAELMARLTAPGAPFEIVEREIRGVPMRVYSGGPQTWRDVLLAGRGFADRDCLVYGDQRWTYAEHLRQVAGLSRLLLEEYGLRKGDRVAIAMRNYPEWSVIFYAVQAAGLVAVPLNAWWTGGELHHALEDCGARLIVADAERAALIAPYLAGLGDVPLIEVRGGAEPAPGARRWEDVLASLDPDAALPEVDIAPEDDSTILYTSGTTGWPKGAVGTHRNHCTNLFNMLLAVTVGAMVANGGQPPALDPDAPQPGTLCTFPFFHIAGISVLGFASLTGAKLASQYKWDLAEARELIRREQLTSVAGVPTVMRQIVEDAAADPAPYTTLSGVTMGGTSIPPDLINRIDANFASAVSPGAGYGLTETTSTVVSNSGADYVARPDSVGRCMPGTDVRVVDPETGRDLPDGRIGELWFRGPNIVRGYWNNPKATAEAFVDGWFRSGDLGKVEDGWVYVVDRLKDVIIRGGENIYCAEVEAALFEHPDVSDAALVGVPHETLGEEAVAVVQLRPGVQPGPQAAEDLRRHVAARLAAFKVPAHVVFRDEPLPRTPSGKVLKRDLRGPVAEQVRSGKAN</sequence>
<keyword evidence="3" id="KW-0436">Ligase</keyword>
<name>D1A5K7_THECD</name>
<proteinExistence type="predicted"/>
<dbReference type="InterPro" id="IPR042099">
    <property type="entry name" value="ANL_N_sf"/>
</dbReference>
<dbReference type="STRING" id="471852.Tcur_0775"/>
<dbReference type="InterPro" id="IPR000873">
    <property type="entry name" value="AMP-dep_synth/lig_dom"/>
</dbReference>
<protein>
    <submittedName>
        <fullName evidence="3">AMP-dependent synthetase and ligase</fullName>
    </submittedName>
</protein>
<dbReference type="Pfam" id="PF13193">
    <property type="entry name" value="AMP-binding_C"/>
    <property type="match status" value="1"/>
</dbReference>
<dbReference type="PANTHER" id="PTHR43767:SF12">
    <property type="entry name" value="AMP-DEPENDENT SYNTHETASE AND LIGASE"/>
    <property type="match status" value="1"/>
</dbReference>
<dbReference type="eggNOG" id="COG0318">
    <property type="taxonomic scope" value="Bacteria"/>
</dbReference>
<dbReference type="KEGG" id="tcu:Tcur_0775"/>
<keyword evidence="4" id="KW-1185">Reference proteome</keyword>
<dbReference type="Gene3D" id="3.30.300.30">
    <property type="match status" value="1"/>
</dbReference>
<dbReference type="InterPro" id="IPR050237">
    <property type="entry name" value="ATP-dep_AMP-bd_enzyme"/>
</dbReference>
<accession>D1A5K7</accession>
<dbReference type="InterPro" id="IPR025110">
    <property type="entry name" value="AMP-bd_C"/>
</dbReference>
<evidence type="ECO:0000259" key="2">
    <source>
        <dbReference type="Pfam" id="PF13193"/>
    </source>
</evidence>
<dbReference type="PANTHER" id="PTHR43767">
    <property type="entry name" value="LONG-CHAIN-FATTY-ACID--COA LIGASE"/>
    <property type="match status" value="1"/>
</dbReference>
<evidence type="ECO:0000259" key="1">
    <source>
        <dbReference type="Pfam" id="PF00501"/>
    </source>
</evidence>
<dbReference type="Proteomes" id="UP000001918">
    <property type="component" value="Chromosome"/>
</dbReference>